<dbReference type="Pfam" id="PF09676">
    <property type="entry name" value="TraV"/>
    <property type="match status" value="1"/>
</dbReference>
<dbReference type="PROSITE" id="PS51257">
    <property type="entry name" value="PROKAR_LIPOPROTEIN"/>
    <property type="match status" value="1"/>
</dbReference>
<organism evidence="2">
    <name type="scientific">Salmonella diarizonae</name>
    <dbReference type="NCBI Taxonomy" id="59204"/>
    <lineage>
        <taxon>Bacteria</taxon>
        <taxon>Pseudomonadati</taxon>
        <taxon>Pseudomonadota</taxon>
        <taxon>Gammaproteobacteria</taxon>
        <taxon>Enterobacterales</taxon>
        <taxon>Enterobacteriaceae</taxon>
        <taxon>Salmonella</taxon>
    </lineage>
</organism>
<comment type="caution">
    <text evidence="2">The sequence shown here is derived from an EMBL/GenBank/DDBJ whole genome shotgun (WGS) entry which is preliminary data.</text>
</comment>
<protein>
    <submittedName>
        <fullName evidence="2">Type IV conjugative transfer system protein TraV</fullName>
    </submittedName>
</protein>
<dbReference type="NCBIfam" id="NF010293">
    <property type="entry name" value="PRK13733.1"/>
    <property type="match status" value="1"/>
</dbReference>
<evidence type="ECO:0000256" key="1">
    <source>
        <dbReference type="SAM" id="SignalP"/>
    </source>
</evidence>
<sequence length="172" mass="18544">MNRISWFIPFCGALLMSGCAGTNSDFECTATTSDTCMTMEQANEKAKRQEQPETVKPGAVSLPHLAEGNFRTTPVQTVSTVTPTVGKTVAAPRSGQKPPAPHPLFTAVREVKTVAPVIITASPVVPPRPLRTGEQTAALWIAPYIDSQDIYHQPSGVFFVIKPSVWGTPRIN</sequence>
<dbReference type="NCBIfam" id="TIGR02747">
    <property type="entry name" value="TraV"/>
    <property type="match status" value="1"/>
</dbReference>
<name>A0A5Y1YDH5_SALDZ</name>
<reference evidence="2" key="1">
    <citation type="submission" date="2018-08" db="EMBL/GenBank/DDBJ databases">
        <authorList>
            <person name="Ashton P.M."/>
            <person name="Dallman T."/>
            <person name="Nair S."/>
            <person name="De Pinna E."/>
            <person name="Peters T."/>
            <person name="Grant K."/>
        </authorList>
    </citation>
    <scope>NUCLEOTIDE SEQUENCE [LARGE SCALE GENOMIC DNA]</scope>
    <source>
        <strain evidence="2">294779</strain>
    </source>
</reference>
<keyword evidence="1" id="KW-0732">Signal</keyword>
<accession>A0A5Y1YDH5</accession>
<feature type="signal peptide" evidence="1">
    <location>
        <begin position="1"/>
        <end position="22"/>
    </location>
</feature>
<dbReference type="Proteomes" id="UP000839735">
    <property type="component" value="Unassembled WGS sequence"/>
</dbReference>
<evidence type="ECO:0000313" key="2">
    <source>
        <dbReference type="EMBL" id="ECC3916921.1"/>
    </source>
</evidence>
<dbReference type="InterPro" id="IPR014118">
    <property type="entry name" value="T4SS_TraV"/>
</dbReference>
<dbReference type="AlphaFoldDB" id="A0A5Y1YDH5"/>
<dbReference type="EMBL" id="AAIBIC010000041">
    <property type="protein sequence ID" value="ECC3916921.1"/>
    <property type="molecule type" value="Genomic_DNA"/>
</dbReference>
<gene>
    <name evidence="2" type="primary">traV</name>
    <name evidence="2" type="ORF">CTQ69_23755</name>
</gene>
<feature type="chain" id="PRO_5024900375" evidence="1">
    <location>
        <begin position="23"/>
        <end position="172"/>
    </location>
</feature>
<proteinExistence type="predicted"/>